<dbReference type="PANTHER" id="PTHR42837:SF2">
    <property type="entry name" value="MEMBRANE METALLOPROTEASE ARASP2, CHLOROPLASTIC-RELATED"/>
    <property type="match status" value="1"/>
</dbReference>
<evidence type="ECO:0000256" key="9">
    <source>
        <dbReference type="ARBA" id="ARBA00023049"/>
    </source>
</evidence>
<dbReference type="SMART" id="SM00228">
    <property type="entry name" value="PDZ"/>
    <property type="match status" value="1"/>
</dbReference>
<dbReference type="InterPro" id="IPR041489">
    <property type="entry name" value="PDZ_6"/>
</dbReference>
<evidence type="ECO:0000256" key="3">
    <source>
        <dbReference type="ARBA" id="ARBA00007931"/>
    </source>
</evidence>
<evidence type="ECO:0000256" key="2">
    <source>
        <dbReference type="ARBA" id="ARBA00004141"/>
    </source>
</evidence>
<evidence type="ECO:0000256" key="1">
    <source>
        <dbReference type="ARBA" id="ARBA00001947"/>
    </source>
</evidence>
<evidence type="ECO:0000256" key="10">
    <source>
        <dbReference type="ARBA" id="ARBA00023136"/>
    </source>
</evidence>
<dbReference type="InterPro" id="IPR008915">
    <property type="entry name" value="Peptidase_M50"/>
</dbReference>
<evidence type="ECO:0000256" key="11">
    <source>
        <dbReference type="SAM" id="Phobius"/>
    </source>
</evidence>
<dbReference type="PANTHER" id="PTHR42837">
    <property type="entry name" value="REGULATOR OF SIGMA-E PROTEASE RSEP"/>
    <property type="match status" value="1"/>
</dbReference>
<evidence type="ECO:0000256" key="8">
    <source>
        <dbReference type="ARBA" id="ARBA00022989"/>
    </source>
</evidence>
<dbReference type="InterPro" id="IPR004387">
    <property type="entry name" value="Pept_M50_Zn"/>
</dbReference>
<keyword evidence="9" id="KW-0482">Metalloprotease</keyword>
<dbReference type="RefSeq" id="WP_203999697.1">
    <property type="nucleotide sequence ID" value="NZ_BOPG01000037.1"/>
</dbReference>
<dbReference type="SUPFAM" id="SSF50156">
    <property type="entry name" value="PDZ domain-like"/>
    <property type="match status" value="1"/>
</dbReference>
<dbReference type="AlphaFoldDB" id="A0A8J3ZCC1"/>
<dbReference type="GO" id="GO:0004222">
    <property type="term" value="F:metalloendopeptidase activity"/>
    <property type="evidence" value="ECO:0007669"/>
    <property type="project" value="InterPro"/>
</dbReference>
<evidence type="ECO:0000256" key="6">
    <source>
        <dbReference type="ARBA" id="ARBA00022801"/>
    </source>
</evidence>
<evidence type="ECO:0000313" key="13">
    <source>
        <dbReference type="EMBL" id="GIJ58643.1"/>
    </source>
</evidence>
<dbReference type="PROSITE" id="PS50106">
    <property type="entry name" value="PDZ"/>
    <property type="match status" value="1"/>
</dbReference>
<evidence type="ECO:0000256" key="7">
    <source>
        <dbReference type="ARBA" id="ARBA00022833"/>
    </source>
</evidence>
<comment type="cofactor">
    <cofactor evidence="1">
        <name>Zn(2+)</name>
        <dbReference type="ChEBI" id="CHEBI:29105"/>
    </cofactor>
</comment>
<dbReference type="GO" id="GO:0016020">
    <property type="term" value="C:membrane"/>
    <property type="evidence" value="ECO:0007669"/>
    <property type="project" value="UniProtKB-SubCell"/>
</dbReference>
<proteinExistence type="inferred from homology"/>
<keyword evidence="8 11" id="KW-1133">Transmembrane helix</keyword>
<protein>
    <submittedName>
        <fullName evidence="13">Zn-dependent protease</fullName>
    </submittedName>
</protein>
<feature type="domain" description="PDZ" evidence="12">
    <location>
        <begin position="160"/>
        <end position="186"/>
    </location>
</feature>
<feature type="transmembrane region" description="Helical" evidence="11">
    <location>
        <begin position="98"/>
        <end position="121"/>
    </location>
</feature>
<organism evidence="13 14">
    <name type="scientific">Virgisporangium aurantiacum</name>
    <dbReference type="NCBI Taxonomy" id="175570"/>
    <lineage>
        <taxon>Bacteria</taxon>
        <taxon>Bacillati</taxon>
        <taxon>Actinomycetota</taxon>
        <taxon>Actinomycetes</taxon>
        <taxon>Micromonosporales</taxon>
        <taxon>Micromonosporaceae</taxon>
        <taxon>Virgisporangium</taxon>
    </lineage>
</organism>
<keyword evidence="7" id="KW-0862">Zinc</keyword>
<evidence type="ECO:0000256" key="5">
    <source>
        <dbReference type="ARBA" id="ARBA00022692"/>
    </source>
</evidence>
<keyword evidence="5 11" id="KW-0812">Transmembrane</keyword>
<keyword evidence="10 11" id="KW-0472">Membrane</keyword>
<dbReference type="InterPro" id="IPR036034">
    <property type="entry name" value="PDZ_sf"/>
</dbReference>
<dbReference type="EMBL" id="BOPG01000037">
    <property type="protein sequence ID" value="GIJ58643.1"/>
    <property type="molecule type" value="Genomic_DNA"/>
</dbReference>
<evidence type="ECO:0000313" key="14">
    <source>
        <dbReference type="Proteomes" id="UP000612585"/>
    </source>
</evidence>
<feature type="transmembrane region" description="Helical" evidence="11">
    <location>
        <begin position="372"/>
        <end position="394"/>
    </location>
</feature>
<dbReference type="Gene3D" id="2.30.42.10">
    <property type="match status" value="1"/>
</dbReference>
<keyword evidence="14" id="KW-1185">Reference proteome</keyword>
<dbReference type="Pfam" id="PF17820">
    <property type="entry name" value="PDZ_6"/>
    <property type="match status" value="1"/>
</dbReference>
<dbReference type="Proteomes" id="UP000612585">
    <property type="component" value="Unassembled WGS sequence"/>
</dbReference>
<comment type="similarity">
    <text evidence="3">Belongs to the peptidase M50B family.</text>
</comment>
<accession>A0A8J3ZCC1</accession>
<dbReference type="Pfam" id="PF02163">
    <property type="entry name" value="Peptidase_M50"/>
    <property type="match status" value="1"/>
</dbReference>
<dbReference type="GO" id="GO:0006508">
    <property type="term" value="P:proteolysis"/>
    <property type="evidence" value="ECO:0007669"/>
    <property type="project" value="UniProtKB-KW"/>
</dbReference>
<gene>
    <name evidence="13" type="ORF">Vau01_061590</name>
</gene>
<keyword evidence="4 13" id="KW-0645">Protease</keyword>
<dbReference type="InterPro" id="IPR001478">
    <property type="entry name" value="PDZ"/>
</dbReference>
<evidence type="ECO:0000259" key="12">
    <source>
        <dbReference type="PROSITE" id="PS50106"/>
    </source>
</evidence>
<dbReference type="CDD" id="cd23081">
    <property type="entry name" value="cpPDZ_EcRseP-like"/>
    <property type="match status" value="1"/>
</dbReference>
<name>A0A8J3ZCC1_9ACTN</name>
<sequence length="406" mass="43373">MAYGIGVALFALGILLSLTLHEIGHAAAARAFGMKVTRFFIGFGPTLFSFRRRGVEYGVKAIPAGAFVKIVGMTRLDEVAPEDEKRAMWRFPVWKRTVVMGAGVAVHFLLGFLVLWGLFAFSPLPDEGLLQSGPVRVATVSPCVEPRLADQQRPCVPGTSPASAALSAGLQPGDVIVAIDGRPVRGWDAVTAAVREAGGRTVALTYERAGEQRTASVAMPLVERVRPGTTDLERVGMLGITPQVPTSTAGPAAAVGLAVRQTGALFGATFDALLHLPAKIPALWSTITGDERDPEAPVSMVGASHIGGELAHRGDYQSFLLMLASLNFFIGMFNLLPVLPADGGHIAISWFERARSWLYGRLRRPDPGPVDYYRLAPLVFVAILLFAGFTLLSITADLVNPVHITD</sequence>
<reference evidence="13" key="1">
    <citation type="submission" date="2021-01" db="EMBL/GenBank/DDBJ databases">
        <title>Whole genome shotgun sequence of Virgisporangium aurantiacum NBRC 16421.</title>
        <authorList>
            <person name="Komaki H."/>
            <person name="Tamura T."/>
        </authorList>
    </citation>
    <scope>NUCLEOTIDE SEQUENCE</scope>
    <source>
        <strain evidence="13">NBRC 16421</strain>
    </source>
</reference>
<evidence type="ECO:0000256" key="4">
    <source>
        <dbReference type="ARBA" id="ARBA00022670"/>
    </source>
</evidence>
<keyword evidence="6" id="KW-0378">Hydrolase</keyword>
<dbReference type="CDD" id="cd06163">
    <property type="entry name" value="S2P-M50_PDZ_RseP-like"/>
    <property type="match status" value="1"/>
</dbReference>
<comment type="subcellular location">
    <subcellularLocation>
        <location evidence="2">Membrane</location>
        <topology evidence="2">Multi-pass membrane protein</topology>
    </subcellularLocation>
</comment>
<comment type="caution">
    <text evidence="13">The sequence shown here is derived from an EMBL/GenBank/DDBJ whole genome shotgun (WGS) entry which is preliminary data.</text>
</comment>